<feature type="transmembrane region" description="Helical" evidence="1">
    <location>
        <begin position="646"/>
        <end position="676"/>
    </location>
</feature>
<feature type="transmembrane region" description="Helical" evidence="1">
    <location>
        <begin position="438"/>
        <end position="458"/>
    </location>
</feature>
<evidence type="ECO:0000313" key="5">
    <source>
        <dbReference type="Proteomes" id="UP000430368"/>
    </source>
</evidence>
<feature type="transmembrane region" description="Helical" evidence="1">
    <location>
        <begin position="203"/>
        <end position="222"/>
    </location>
</feature>
<name>A0ABX6GHM5_9GAMM</name>
<proteinExistence type="predicted"/>
<dbReference type="InterPro" id="IPR025513">
    <property type="entry name" value="DUF4401"/>
</dbReference>
<feature type="transmembrane region" description="Helical" evidence="1">
    <location>
        <begin position="90"/>
        <end position="109"/>
    </location>
</feature>
<evidence type="ECO:0000259" key="2">
    <source>
        <dbReference type="Pfam" id="PF09925"/>
    </source>
</evidence>
<feature type="transmembrane region" description="Helical" evidence="1">
    <location>
        <begin position="546"/>
        <end position="568"/>
    </location>
</feature>
<feature type="transmembrane region" description="Helical" evidence="1">
    <location>
        <begin position="614"/>
        <end position="634"/>
    </location>
</feature>
<feature type="transmembrane region" description="Helical" evidence="1">
    <location>
        <begin position="269"/>
        <end position="286"/>
    </location>
</feature>
<feature type="domain" description="DUF4401" evidence="3">
    <location>
        <begin position="403"/>
        <end position="727"/>
    </location>
</feature>
<organism evidence="4 5">
    <name type="scientific">Serratia rhizosphaerae</name>
    <dbReference type="NCBI Taxonomy" id="2597702"/>
    <lineage>
        <taxon>Bacteria</taxon>
        <taxon>Pseudomonadati</taxon>
        <taxon>Pseudomonadota</taxon>
        <taxon>Gammaproteobacteria</taxon>
        <taxon>Enterobacterales</taxon>
        <taxon>Yersiniaceae</taxon>
        <taxon>Serratia</taxon>
    </lineage>
</organism>
<keyword evidence="1" id="KW-0812">Transmembrane</keyword>
<sequence length="737" mass="80671">MDSSYHPTRMPSGAAEHVCRTLGALQRSSPESDRLSASAYQRILLYCGVRPDLPGWRHFLQGALTLLGLLALVCGIIFFIAWNWASMPKMAKFALVEGWILALAIVVCWRQALARMALLAVGLSFGGLLALYGQTYQTGADSWELFRAWALVLLPLALLGRQNGLWICAWAVANLAFQFYYANQALLLIGDNAWQRFPWSADGLLYAYLAAQLLCLILREALAGAARRRQPASWLAKRWPSRLMAGYLLLTLTFWVAGTVLDWSNADNRLIIVPWALLLLIGYVFYRQRRPDLCMLTLGMASLMVVGGVVILQLLYFSWETEALLLIAWGVGHPMLICGLMALWLTLCGACLLRWRREMYPQQAPDIAPDEVGALLQALQQRRLLNARQAAAVADFDHSERLPWYLRLALTLGGWLAAMIILMLLVLVLYAVGLLESLNGASLAFYSALLAVPAALWLRKPTIGQQQIGMAWAIAATYGFYLAIMLIGDDYAQPSIMLKMLCFLPVLATMAWAMPNALYRLMAVCLGVFLLVQSLGYFSSRYLPSALAIGLTALLVALLLAGWLQQVIRNASRPATGDGAWRYGIPAGLMALCLAAIHHNLLSDIFGPSSGSTMLATMLGIGIAVGLIGSALAYTQRTAADAVPVYLPAALFCGVIALFSPGLGLGLLLLLTARYLGSRLLLATAGGYLLLYLSDWYYFLGISLLHKALLLMVSGVVLLLLAVWVKQWQAQGGNHAD</sequence>
<feature type="transmembrane region" description="Helical" evidence="1">
    <location>
        <begin position="323"/>
        <end position="353"/>
    </location>
</feature>
<dbReference type="Pfam" id="PF09925">
    <property type="entry name" value="DUF2157"/>
    <property type="match status" value="1"/>
</dbReference>
<keyword evidence="1" id="KW-0472">Membrane</keyword>
<feature type="transmembrane region" description="Helical" evidence="1">
    <location>
        <begin position="408"/>
        <end position="432"/>
    </location>
</feature>
<protein>
    <submittedName>
        <fullName evidence="4">DUF4401 domain-containing protein</fullName>
    </submittedName>
</protein>
<dbReference type="EMBL" id="CP041764">
    <property type="protein sequence ID" value="QHA85771.1"/>
    <property type="molecule type" value="Genomic_DNA"/>
</dbReference>
<feature type="transmembrane region" description="Helical" evidence="1">
    <location>
        <begin position="116"/>
        <end position="133"/>
    </location>
</feature>
<keyword evidence="5" id="KW-1185">Reference proteome</keyword>
<keyword evidence="1" id="KW-1133">Transmembrane helix</keyword>
<feature type="transmembrane region" description="Helical" evidence="1">
    <location>
        <begin position="580"/>
        <end position="602"/>
    </location>
</feature>
<feature type="transmembrane region" description="Helical" evidence="1">
    <location>
        <begin position="145"/>
        <end position="160"/>
    </location>
</feature>
<feature type="transmembrane region" description="Helical" evidence="1">
    <location>
        <begin position="63"/>
        <end position="84"/>
    </location>
</feature>
<evidence type="ECO:0000259" key="3">
    <source>
        <dbReference type="Pfam" id="PF14351"/>
    </source>
</evidence>
<dbReference type="Proteomes" id="UP000430368">
    <property type="component" value="Chromosome"/>
</dbReference>
<feature type="transmembrane region" description="Helical" evidence="1">
    <location>
        <begin position="165"/>
        <end position="183"/>
    </location>
</feature>
<evidence type="ECO:0000256" key="1">
    <source>
        <dbReference type="SAM" id="Phobius"/>
    </source>
</evidence>
<dbReference type="InterPro" id="IPR018677">
    <property type="entry name" value="DUF2157"/>
</dbReference>
<gene>
    <name evidence="4" type="ORF">FO014_01595</name>
</gene>
<dbReference type="RefSeq" id="WP_160027307.1">
    <property type="nucleotide sequence ID" value="NZ_CP041764.1"/>
</dbReference>
<evidence type="ECO:0000313" key="4">
    <source>
        <dbReference type="EMBL" id="QHA85771.1"/>
    </source>
</evidence>
<dbReference type="Pfam" id="PF14351">
    <property type="entry name" value="DUF4401"/>
    <property type="match status" value="1"/>
</dbReference>
<reference evidence="4 5" key="1">
    <citation type="submission" date="2019-07" db="EMBL/GenBank/DDBJ databases">
        <title>Serratia dokdonensis sp. nov., an elicitor of systemic resistance in Nicotiana Tabacum.</title>
        <authorList>
            <person name="Son J.-S."/>
            <person name="Hwang Y.-J."/>
            <person name="Lee S.-Y."/>
            <person name="Ghim S.-Y."/>
        </authorList>
    </citation>
    <scope>NUCLEOTIDE SEQUENCE [LARGE SCALE GENOMIC DNA]</scope>
    <source>
        <strain evidence="4 5">KUDC3025</strain>
    </source>
</reference>
<feature type="domain" description="DUF2157" evidence="2">
    <location>
        <begin position="33"/>
        <end position="166"/>
    </location>
</feature>
<feature type="transmembrane region" description="Helical" evidence="1">
    <location>
        <begin position="243"/>
        <end position="263"/>
    </location>
</feature>
<accession>A0ABX6GHM5</accession>
<feature type="transmembrane region" description="Helical" evidence="1">
    <location>
        <begin position="470"/>
        <end position="488"/>
    </location>
</feature>
<feature type="transmembrane region" description="Helical" evidence="1">
    <location>
        <begin position="293"/>
        <end position="317"/>
    </location>
</feature>
<feature type="transmembrane region" description="Helical" evidence="1">
    <location>
        <begin position="696"/>
        <end position="725"/>
    </location>
</feature>